<dbReference type="Pfam" id="PF03658">
    <property type="entry name" value="Ub-RnfH"/>
    <property type="match status" value="1"/>
</dbReference>
<evidence type="ECO:0000313" key="4">
    <source>
        <dbReference type="Proteomes" id="UP001596379"/>
    </source>
</evidence>
<evidence type="ECO:0000256" key="1">
    <source>
        <dbReference type="ARBA" id="ARBA00010645"/>
    </source>
</evidence>
<keyword evidence="4" id="KW-1185">Reference proteome</keyword>
<dbReference type="InterPro" id="IPR005346">
    <property type="entry name" value="RnfH"/>
</dbReference>
<dbReference type="HAMAP" id="MF_00460">
    <property type="entry name" value="UPF0125_RnfH"/>
    <property type="match status" value="1"/>
</dbReference>
<dbReference type="PANTHER" id="PTHR37483">
    <property type="entry name" value="UPF0125 PROTEIN RATB"/>
    <property type="match status" value="1"/>
</dbReference>
<dbReference type="SUPFAM" id="SSF54285">
    <property type="entry name" value="MoaD/ThiS"/>
    <property type="match status" value="1"/>
</dbReference>
<gene>
    <name evidence="3" type="ORF">ACFQO0_13390</name>
</gene>
<dbReference type="Gene3D" id="3.10.20.280">
    <property type="entry name" value="RnfH-like"/>
    <property type="match status" value="1"/>
</dbReference>
<evidence type="ECO:0000256" key="2">
    <source>
        <dbReference type="HAMAP-Rule" id="MF_00460"/>
    </source>
</evidence>
<dbReference type="InterPro" id="IPR037021">
    <property type="entry name" value="RnfH_sf"/>
</dbReference>
<dbReference type="RefSeq" id="WP_382235441.1">
    <property type="nucleotide sequence ID" value="NZ_JBHTCC010000003.1"/>
</dbReference>
<accession>A0ABW2J8P0</accession>
<sequence>MKYMADLHLPGSTATGIHIQICYARPDKQFLLEQTVADGTTIQQAIQSSGIIQQAPEIDVSVWRVGIYGKLKTLDTILHEHDRIEIYRPLIADPKDSRRKRAESKDAKNKA</sequence>
<dbReference type="NCBIfam" id="NF002490">
    <property type="entry name" value="PRK01777.1"/>
    <property type="match status" value="1"/>
</dbReference>
<reference evidence="4" key="1">
    <citation type="journal article" date="2019" name="Int. J. Syst. Evol. Microbiol.">
        <title>The Global Catalogue of Microorganisms (GCM) 10K type strain sequencing project: providing services to taxonomists for standard genome sequencing and annotation.</title>
        <authorList>
            <consortium name="The Broad Institute Genomics Platform"/>
            <consortium name="The Broad Institute Genome Sequencing Center for Infectious Disease"/>
            <person name="Wu L."/>
            <person name="Ma J."/>
        </authorList>
    </citation>
    <scope>NUCLEOTIDE SEQUENCE [LARGE SCALE GENOMIC DNA]</scope>
    <source>
        <strain evidence="4">CCUG 36956</strain>
    </source>
</reference>
<organism evidence="3 4">
    <name type="scientific">Herminiimonas aquatilis</name>
    <dbReference type="NCBI Taxonomy" id="345342"/>
    <lineage>
        <taxon>Bacteria</taxon>
        <taxon>Pseudomonadati</taxon>
        <taxon>Pseudomonadota</taxon>
        <taxon>Betaproteobacteria</taxon>
        <taxon>Burkholderiales</taxon>
        <taxon>Oxalobacteraceae</taxon>
        <taxon>Herminiimonas</taxon>
    </lineage>
</organism>
<name>A0ABW2J8P0_9BURK</name>
<dbReference type="Proteomes" id="UP001596379">
    <property type="component" value="Unassembled WGS sequence"/>
</dbReference>
<comment type="caution">
    <text evidence="3">The sequence shown here is derived from an EMBL/GenBank/DDBJ whole genome shotgun (WGS) entry which is preliminary data.</text>
</comment>
<dbReference type="EMBL" id="JBHTCC010000003">
    <property type="protein sequence ID" value="MFC7299432.1"/>
    <property type="molecule type" value="Genomic_DNA"/>
</dbReference>
<comment type="similarity">
    <text evidence="1 2">Belongs to the UPF0125 (RnfH) family.</text>
</comment>
<evidence type="ECO:0000313" key="3">
    <source>
        <dbReference type="EMBL" id="MFC7299432.1"/>
    </source>
</evidence>
<proteinExistence type="inferred from homology"/>
<dbReference type="InterPro" id="IPR016155">
    <property type="entry name" value="Mopterin_synth/thiamin_S_b"/>
</dbReference>
<dbReference type="PANTHER" id="PTHR37483:SF1">
    <property type="entry name" value="UPF0125 PROTEIN RATB"/>
    <property type="match status" value="1"/>
</dbReference>
<protein>
    <recommendedName>
        <fullName evidence="2">UPF0125 protein ACFQO0_13390</fullName>
    </recommendedName>
</protein>